<evidence type="ECO:0000313" key="2">
    <source>
        <dbReference type="EMBL" id="NIK15305.1"/>
    </source>
</evidence>
<reference evidence="2 3" key="1">
    <citation type="submission" date="2020-03" db="EMBL/GenBank/DDBJ databases">
        <title>Genomic Encyclopedia of Archaeal and Bacterial Type Strains, Phase II (KMG-II): from individual species to whole genera.</title>
        <authorList>
            <person name="Goeker M."/>
        </authorList>
    </citation>
    <scope>NUCLEOTIDE SEQUENCE [LARGE SCALE GENOMIC DNA]</scope>
    <source>
        <strain evidence="2 3">DSM 4749</strain>
    </source>
</reference>
<dbReference type="Proteomes" id="UP000532769">
    <property type="component" value="Unassembled WGS sequence"/>
</dbReference>
<dbReference type="GO" id="GO:0043565">
    <property type="term" value="F:sequence-specific DNA binding"/>
    <property type="evidence" value="ECO:0007669"/>
    <property type="project" value="InterPro"/>
</dbReference>
<dbReference type="Gene3D" id="1.10.10.60">
    <property type="entry name" value="Homeodomain-like"/>
    <property type="match status" value="1"/>
</dbReference>
<dbReference type="InterPro" id="IPR024978">
    <property type="entry name" value="Homeodomain_phBC6A51-type"/>
</dbReference>
<name>A0A846MIS6_9BACL</name>
<keyword evidence="3" id="KW-1185">Reference proteome</keyword>
<accession>A0A846MIS6</accession>
<dbReference type="Pfam" id="PF13022">
    <property type="entry name" value="HTH_Tnp_1_2"/>
    <property type="match status" value="1"/>
</dbReference>
<evidence type="ECO:0000259" key="1">
    <source>
        <dbReference type="Pfam" id="PF13022"/>
    </source>
</evidence>
<dbReference type="SUPFAM" id="SSF48295">
    <property type="entry name" value="TrpR-like"/>
    <property type="match status" value="1"/>
</dbReference>
<dbReference type="RefSeq" id="WP_166910107.1">
    <property type="nucleotide sequence ID" value="NZ_JAASRS010000001.1"/>
</dbReference>
<feature type="domain" description="Homeodomain phBC6A51-type" evidence="1">
    <location>
        <begin position="3"/>
        <end position="118"/>
    </location>
</feature>
<dbReference type="EMBL" id="JAASRS010000001">
    <property type="protein sequence ID" value="NIK15305.1"/>
    <property type="molecule type" value="Genomic_DNA"/>
</dbReference>
<sequence length="139" mass="16174">MNREILDDRKLLAIQLLVDGELPKTEIAKKVGVSRQAIYNWLDDPEFKAELDRRIQQRKVLVEKIIDSKLEDAVTKLWELAETTNNSRVKAQVLQYIIDRGLGKPVSKHSIEAAMKQEQEVDRDVLEAEFEEWDSELEE</sequence>
<protein>
    <submittedName>
        <fullName evidence="2">Transposase</fullName>
    </submittedName>
</protein>
<comment type="caution">
    <text evidence="2">The sequence shown here is derived from an EMBL/GenBank/DDBJ whole genome shotgun (WGS) entry which is preliminary data.</text>
</comment>
<organism evidence="2 3">
    <name type="scientific">Saccharococcus thermophilus</name>
    <dbReference type="NCBI Taxonomy" id="29396"/>
    <lineage>
        <taxon>Bacteria</taxon>
        <taxon>Bacillati</taxon>
        <taxon>Bacillota</taxon>
        <taxon>Bacilli</taxon>
        <taxon>Bacillales</taxon>
        <taxon>Anoxybacillaceae</taxon>
        <taxon>Saccharococcus</taxon>
    </lineage>
</organism>
<dbReference type="AlphaFoldDB" id="A0A846MIS6"/>
<evidence type="ECO:0000313" key="3">
    <source>
        <dbReference type="Proteomes" id="UP000532769"/>
    </source>
</evidence>
<dbReference type="InterPro" id="IPR010921">
    <property type="entry name" value="Trp_repressor/repl_initiator"/>
</dbReference>
<proteinExistence type="predicted"/>
<gene>
    <name evidence="2" type="ORF">BDD39_001815</name>
</gene>